<feature type="coiled-coil region" evidence="1">
    <location>
        <begin position="57"/>
        <end position="94"/>
    </location>
</feature>
<keyword evidence="1" id="KW-0175">Coiled coil</keyword>
<dbReference type="KEGG" id="cyj:Cyan7822_2808"/>
<proteinExistence type="predicted"/>
<evidence type="ECO:0000313" key="5">
    <source>
        <dbReference type="Proteomes" id="UP000008206"/>
    </source>
</evidence>
<dbReference type="GO" id="GO:0006355">
    <property type="term" value="P:regulation of DNA-templated transcription"/>
    <property type="evidence" value="ECO:0007669"/>
    <property type="project" value="InterPro"/>
</dbReference>
<evidence type="ECO:0000259" key="3">
    <source>
        <dbReference type="Pfam" id="PF01402"/>
    </source>
</evidence>
<dbReference type="eggNOG" id="ENOG5030QV3">
    <property type="taxonomic scope" value="Bacteria"/>
</dbReference>
<feature type="compositionally biased region" description="Acidic residues" evidence="2">
    <location>
        <begin position="120"/>
        <end position="139"/>
    </location>
</feature>
<dbReference type="HOGENOM" id="CLU_157818_0_0_3"/>
<dbReference type="InterPro" id="IPR002145">
    <property type="entry name" value="CopG"/>
</dbReference>
<feature type="region of interest" description="Disordered" evidence="2">
    <location>
        <begin position="95"/>
        <end position="139"/>
    </location>
</feature>
<evidence type="ECO:0000256" key="2">
    <source>
        <dbReference type="SAM" id="MobiDB-lite"/>
    </source>
</evidence>
<organism evidence="4 5">
    <name type="scientific">Gloeothece verrucosa (strain PCC 7822)</name>
    <name type="common">Cyanothece sp. (strain PCC 7822)</name>
    <dbReference type="NCBI Taxonomy" id="497965"/>
    <lineage>
        <taxon>Bacteria</taxon>
        <taxon>Bacillati</taxon>
        <taxon>Cyanobacteriota</taxon>
        <taxon>Cyanophyceae</taxon>
        <taxon>Oscillatoriophycideae</taxon>
        <taxon>Chroococcales</taxon>
        <taxon>Aphanothecaceae</taxon>
        <taxon>Gloeothece</taxon>
        <taxon>Gloeothece verrucosa</taxon>
    </lineage>
</organism>
<protein>
    <recommendedName>
        <fullName evidence="3">Ribbon-helix-helix protein CopG domain-containing protein</fullName>
    </recommendedName>
</protein>
<sequence>MTDKNNEFLGAKVPQEWINQFEKLAQQSGRSVTELVRDALAQYIGIDASSSKVVSQLEQVQIELKLLRQKIAEMELYKTQIRELSVRLAAVEQSRGKERSQFLSPNSLSFSQSSLIKSETEEDEDYEDEPDEVLTDFLP</sequence>
<evidence type="ECO:0000313" key="4">
    <source>
        <dbReference type="EMBL" id="ADN14769.1"/>
    </source>
</evidence>
<accession>E0U6L0</accession>
<dbReference type="OrthoDB" id="425734at2"/>
<reference evidence="5" key="1">
    <citation type="journal article" date="2011" name="MBio">
        <title>Novel metabolic attributes of the genus Cyanothece, comprising a group of unicellular nitrogen-fixing Cyanobacteria.</title>
        <authorList>
            <person name="Bandyopadhyay A."/>
            <person name="Elvitigala T."/>
            <person name="Welsh E."/>
            <person name="Stockel J."/>
            <person name="Liberton M."/>
            <person name="Min H."/>
            <person name="Sherman L.A."/>
            <person name="Pakrasi H.B."/>
        </authorList>
    </citation>
    <scope>NUCLEOTIDE SEQUENCE [LARGE SCALE GENOMIC DNA]</scope>
    <source>
        <strain evidence="5">PCC 7822</strain>
    </source>
</reference>
<keyword evidence="5" id="KW-1185">Reference proteome</keyword>
<name>E0U6L0_GLOV7</name>
<dbReference type="Pfam" id="PF01402">
    <property type="entry name" value="RHH_1"/>
    <property type="match status" value="1"/>
</dbReference>
<dbReference type="AlphaFoldDB" id="E0U6L0"/>
<evidence type="ECO:0000256" key="1">
    <source>
        <dbReference type="SAM" id="Coils"/>
    </source>
</evidence>
<feature type="domain" description="Ribbon-helix-helix protein CopG" evidence="3">
    <location>
        <begin position="11"/>
        <end position="44"/>
    </location>
</feature>
<dbReference type="Proteomes" id="UP000008206">
    <property type="component" value="Chromosome"/>
</dbReference>
<dbReference type="STRING" id="497965.Cyan7822_2808"/>
<dbReference type="EMBL" id="CP002198">
    <property type="protein sequence ID" value="ADN14769.1"/>
    <property type="molecule type" value="Genomic_DNA"/>
</dbReference>
<feature type="compositionally biased region" description="Low complexity" evidence="2">
    <location>
        <begin position="101"/>
        <end position="115"/>
    </location>
</feature>
<gene>
    <name evidence="4" type="ordered locus">Cyan7822_2808</name>
</gene>
<dbReference type="RefSeq" id="WP_013322874.1">
    <property type="nucleotide sequence ID" value="NC_014501.1"/>
</dbReference>